<reference evidence="3 4" key="1">
    <citation type="submission" date="2016-10" db="EMBL/GenBank/DDBJ databases">
        <title>Genome sequence of the ascomycete fungus Penicillium subrubescens.</title>
        <authorList>
            <person name="De Vries R.P."/>
            <person name="Peng M."/>
            <person name="Dilokpimol A."/>
            <person name="Hilden K."/>
            <person name="Makela M.R."/>
            <person name="Grigoriev I."/>
            <person name="Riley R."/>
            <person name="Granchi Z."/>
        </authorList>
    </citation>
    <scope>NUCLEOTIDE SEQUENCE [LARGE SCALE GENOMIC DNA]</scope>
    <source>
        <strain evidence="3 4">CBS 132785</strain>
    </source>
</reference>
<dbReference type="STRING" id="1316194.A0A1Q5UAA9"/>
<keyword evidence="1" id="KW-0547">Nucleotide-binding</keyword>
<sequence length="220" mass="23882">MNPECSSSSETPVLESLACCSDSPMTPIPKATSRPSVLISYVDLLLFAGRCCGNLGLLMLTGGQKIRTIELDGKTVKLQIWDTAGQERFRTITSSYYRGAHGICVVYDVTDMDSFNNVKQWLQEIDRYATEGVNKLLVGNKSDMEDKKVVEYTVAKEFADSLGIPFLETSAKNASNVEQAFLTMARQIKERMGTATVNNKPTVQVGQGQGVQSGSAGGCC</sequence>
<dbReference type="SMART" id="SM00174">
    <property type="entry name" value="RHO"/>
    <property type="match status" value="1"/>
</dbReference>
<dbReference type="InterPro" id="IPR005225">
    <property type="entry name" value="Small_GTP-bd"/>
</dbReference>
<keyword evidence="2" id="KW-0342">GTP-binding</keyword>
<keyword evidence="4" id="KW-1185">Reference proteome</keyword>
<proteinExistence type="predicted"/>
<dbReference type="SUPFAM" id="SSF52540">
    <property type="entry name" value="P-loop containing nucleoside triphosphate hydrolases"/>
    <property type="match status" value="1"/>
</dbReference>
<dbReference type="InterPro" id="IPR027417">
    <property type="entry name" value="P-loop_NTPase"/>
</dbReference>
<evidence type="ECO:0000313" key="4">
    <source>
        <dbReference type="Proteomes" id="UP000186955"/>
    </source>
</evidence>
<dbReference type="GO" id="GO:0003924">
    <property type="term" value="F:GTPase activity"/>
    <property type="evidence" value="ECO:0007669"/>
    <property type="project" value="InterPro"/>
</dbReference>
<dbReference type="SMART" id="SM00175">
    <property type="entry name" value="RAB"/>
    <property type="match status" value="1"/>
</dbReference>
<dbReference type="PANTHER" id="PTHR47977">
    <property type="entry name" value="RAS-RELATED PROTEIN RAB"/>
    <property type="match status" value="1"/>
</dbReference>
<dbReference type="PROSITE" id="PS51421">
    <property type="entry name" value="RAS"/>
    <property type="match status" value="1"/>
</dbReference>
<dbReference type="Proteomes" id="UP000186955">
    <property type="component" value="Unassembled WGS sequence"/>
</dbReference>
<dbReference type="Pfam" id="PF00071">
    <property type="entry name" value="Ras"/>
    <property type="match status" value="1"/>
</dbReference>
<evidence type="ECO:0000313" key="3">
    <source>
        <dbReference type="EMBL" id="OKP09412.1"/>
    </source>
</evidence>
<dbReference type="AlphaFoldDB" id="A0A1Q5UAA9"/>
<dbReference type="FunFam" id="3.40.50.300:FF:001447">
    <property type="entry name" value="Ras-related protein Rab-1B"/>
    <property type="match status" value="1"/>
</dbReference>
<dbReference type="EMBL" id="MNBE01000524">
    <property type="protein sequence ID" value="OKP09412.1"/>
    <property type="molecule type" value="Genomic_DNA"/>
</dbReference>
<accession>A0A1Q5UAA9</accession>
<gene>
    <name evidence="3" type="ORF">PENSUB_5234</name>
</gene>
<evidence type="ECO:0000256" key="2">
    <source>
        <dbReference type="ARBA" id="ARBA00023134"/>
    </source>
</evidence>
<organism evidence="3 4">
    <name type="scientific">Penicillium subrubescens</name>
    <dbReference type="NCBI Taxonomy" id="1316194"/>
    <lineage>
        <taxon>Eukaryota</taxon>
        <taxon>Fungi</taxon>
        <taxon>Dikarya</taxon>
        <taxon>Ascomycota</taxon>
        <taxon>Pezizomycotina</taxon>
        <taxon>Eurotiomycetes</taxon>
        <taxon>Eurotiomycetidae</taxon>
        <taxon>Eurotiales</taxon>
        <taxon>Aspergillaceae</taxon>
        <taxon>Penicillium</taxon>
    </lineage>
</organism>
<evidence type="ECO:0000256" key="1">
    <source>
        <dbReference type="ARBA" id="ARBA00022741"/>
    </source>
</evidence>
<dbReference type="Gene3D" id="3.40.50.300">
    <property type="entry name" value="P-loop containing nucleotide triphosphate hydrolases"/>
    <property type="match status" value="1"/>
</dbReference>
<comment type="caution">
    <text evidence="3">The sequence shown here is derived from an EMBL/GenBank/DDBJ whole genome shotgun (WGS) entry which is preliminary data.</text>
</comment>
<dbReference type="InterPro" id="IPR001806">
    <property type="entry name" value="Small_GTPase"/>
</dbReference>
<name>A0A1Q5UAA9_9EURO</name>
<dbReference type="NCBIfam" id="TIGR00231">
    <property type="entry name" value="small_GTP"/>
    <property type="match status" value="1"/>
</dbReference>
<dbReference type="SMART" id="SM00173">
    <property type="entry name" value="RAS"/>
    <property type="match status" value="1"/>
</dbReference>
<dbReference type="InterPro" id="IPR050227">
    <property type="entry name" value="Rab"/>
</dbReference>
<protein>
    <submittedName>
        <fullName evidence="3">GTP-binding protein ypt1</fullName>
    </submittedName>
</protein>
<dbReference type="PROSITE" id="PS51419">
    <property type="entry name" value="RAB"/>
    <property type="match status" value="1"/>
</dbReference>
<dbReference type="GO" id="GO:0005525">
    <property type="term" value="F:GTP binding"/>
    <property type="evidence" value="ECO:0007669"/>
    <property type="project" value="UniProtKB-KW"/>
</dbReference>
<dbReference type="PRINTS" id="PR00449">
    <property type="entry name" value="RASTRNSFRMNG"/>
</dbReference>